<comment type="similarity">
    <text evidence="5">Belongs to the SAT4 family.</text>
</comment>
<keyword evidence="2 7" id="KW-0812">Transmembrane</keyword>
<evidence type="ECO:0000256" key="4">
    <source>
        <dbReference type="ARBA" id="ARBA00023136"/>
    </source>
</evidence>
<evidence type="ECO:0000256" key="2">
    <source>
        <dbReference type="ARBA" id="ARBA00022692"/>
    </source>
</evidence>
<feature type="region of interest" description="Disordered" evidence="6">
    <location>
        <begin position="366"/>
        <end position="435"/>
    </location>
</feature>
<evidence type="ECO:0000259" key="8">
    <source>
        <dbReference type="Pfam" id="PF20684"/>
    </source>
</evidence>
<accession>A0ABR0T548</accession>
<feature type="compositionally biased region" description="Basic and acidic residues" evidence="6">
    <location>
        <begin position="377"/>
        <end position="387"/>
    </location>
</feature>
<evidence type="ECO:0000256" key="1">
    <source>
        <dbReference type="ARBA" id="ARBA00004141"/>
    </source>
</evidence>
<keyword evidence="10" id="KW-1185">Reference proteome</keyword>
<dbReference type="InterPro" id="IPR049326">
    <property type="entry name" value="Rhodopsin_dom_fungi"/>
</dbReference>
<dbReference type="PANTHER" id="PTHR33048">
    <property type="entry name" value="PTH11-LIKE INTEGRAL MEMBRANE PROTEIN (AFU_ORTHOLOGUE AFUA_5G11245)"/>
    <property type="match status" value="1"/>
</dbReference>
<comment type="subcellular location">
    <subcellularLocation>
        <location evidence="1">Membrane</location>
        <topology evidence="1">Multi-pass membrane protein</topology>
    </subcellularLocation>
</comment>
<name>A0ABR0T548_AURPU</name>
<protein>
    <recommendedName>
        <fullName evidence="8">Rhodopsin domain-containing protein</fullName>
    </recommendedName>
</protein>
<gene>
    <name evidence="9" type="ORF">QM012_005552</name>
</gene>
<reference evidence="9 10" key="1">
    <citation type="submission" date="2023-11" db="EMBL/GenBank/DDBJ databases">
        <title>Draft genome sequence and annotation of the polyextremotolerant black yeast-like fungus Aureobasidium pullulans NRRL 62042.</title>
        <authorList>
            <person name="Dielentheis-Frenken M.R.E."/>
            <person name="Wibberg D."/>
            <person name="Blank L.M."/>
            <person name="Tiso T."/>
        </authorList>
    </citation>
    <scope>NUCLEOTIDE SEQUENCE [LARGE SCALE GENOMIC DNA]</scope>
    <source>
        <strain evidence="9 10">NRRL 62042</strain>
    </source>
</reference>
<evidence type="ECO:0000256" key="7">
    <source>
        <dbReference type="SAM" id="Phobius"/>
    </source>
</evidence>
<dbReference type="Pfam" id="PF20684">
    <property type="entry name" value="Fung_rhodopsin"/>
    <property type="match status" value="1"/>
</dbReference>
<feature type="transmembrane region" description="Helical" evidence="7">
    <location>
        <begin position="173"/>
        <end position="193"/>
    </location>
</feature>
<evidence type="ECO:0000313" key="10">
    <source>
        <dbReference type="Proteomes" id="UP001341245"/>
    </source>
</evidence>
<feature type="transmembrane region" description="Helical" evidence="7">
    <location>
        <begin position="86"/>
        <end position="110"/>
    </location>
</feature>
<feature type="compositionally biased region" description="Basic and acidic residues" evidence="6">
    <location>
        <begin position="410"/>
        <end position="435"/>
    </location>
</feature>
<dbReference type="InterPro" id="IPR052337">
    <property type="entry name" value="SAT4-like"/>
</dbReference>
<organism evidence="9 10">
    <name type="scientific">Aureobasidium pullulans</name>
    <name type="common">Black yeast</name>
    <name type="synonym">Pullularia pullulans</name>
    <dbReference type="NCBI Taxonomy" id="5580"/>
    <lineage>
        <taxon>Eukaryota</taxon>
        <taxon>Fungi</taxon>
        <taxon>Dikarya</taxon>
        <taxon>Ascomycota</taxon>
        <taxon>Pezizomycotina</taxon>
        <taxon>Dothideomycetes</taxon>
        <taxon>Dothideomycetidae</taxon>
        <taxon>Dothideales</taxon>
        <taxon>Saccotheciaceae</taxon>
        <taxon>Aureobasidium</taxon>
    </lineage>
</organism>
<feature type="transmembrane region" description="Helical" evidence="7">
    <location>
        <begin position="205"/>
        <end position="225"/>
    </location>
</feature>
<keyword evidence="4 7" id="KW-0472">Membrane</keyword>
<evidence type="ECO:0000256" key="6">
    <source>
        <dbReference type="SAM" id="MobiDB-lite"/>
    </source>
</evidence>
<dbReference type="EMBL" id="JASGXD010000026">
    <property type="protein sequence ID" value="KAK5999334.1"/>
    <property type="molecule type" value="Genomic_DNA"/>
</dbReference>
<evidence type="ECO:0000256" key="3">
    <source>
        <dbReference type="ARBA" id="ARBA00022989"/>
    </source>
</evidence>
<sequence length="435" mass="47095">MGTDDRSGQILGVAIAFLIPTAISTALRVYTRTKILRSQAGRDDIAMVAAFALYLVYLVCQLSGVAHGSGKKRYLVDDKIAQTGLMYWFFCEISYTLATATLKISIGLFLLRIAVDRTHIWIIRWIMIFNVVFGVPYCLLVTFQCKPISFWWDLDPNHHGKCISPKVIVINTYIISVLNSVADWTFGVLPFFIVRKLQMKRQTKVLVASILGFAALGSTATIIRTPFVHTLADFKGEFLYNNADVAIWTTVELGIGCTAANAATLRPLLSRFGSHFGIASTQTGSRPLGGTVSRAGGLGAKRSKRSDLDDQTLVTLDELRAGGAEGGKTEVVIAGGYAQGHDLPPMPSPGLAGAWKTREVVQSVEIRTSISEGSEGDSGKEEDERRINARSAVGGASGGIRGAGLRPGLRGREDTISEDGHGQEGRKATLPYERL</sequence>
<comment type="caution">
    <text evidence="9">The sequence shown here is derived from an EMBL/GenBank/DDBJ whole genome shotgun (WGS) entry which is preliminary data.</text>
</comment>
<dbReference type="Proteomes" id="UP001341245">
    <property type="component" value="Unassembled WGS sequence"/>
</dbReference>
<evidence type="ECO:0000256" key="5">
    <source>
        <dbReference type="ARBA" id="ARBA00038359"/>
    </source>
</evidence>
<feature type="transmembrane region" description="Helical" evidence="7">
    <location>
        <begin position="6"/>
        <end position="27"/>
    </location>
</feature>
<dbReference type="PANTHER" id="PTHR33048:SF96">
    <property type="entry name" value="INTEGRAL MEMBRANE PROTEIN"/>
    <property type="match status" value="1"/>
</dbReference>
<proteinExistence type="inferred from homology"/>
<feature type="transmembrane region" description="Helical" evidence="7">
    <location>
        <begin position="48"/>
        <end position="66"/>
    </location>
</feature>
<feature type="transmembrane region" description="Helical" evidence="7">
    <location>
        <begin position="122"/>
        <end position="143"/>
    </location>
</feature>
<feature type="domain" description="Rhodopsin" evidence="8">
    <location>
        <begin position="27"/>
        <end position="271"/>
    </location>
</feature>
<keyword evidence="3 7" id="KW-1133">Transmembrane helix</keyword>
<evidence type="ECO:0000313" key="9">
    <source>
        <dbReference type="EMBL" id="KAK5999334.1"/>
    </source>
</evidence>